<dbReference type="HOGENOM" id="CLU_3288477_0_0_9"/>
<dbReference type="Proteomes" id="UP000007726">
    <property type="component" value="Chromosome"/>
</dbReference>
<gene>
    <name evidence="1" type="ordered locus">Dhaf_4726</name>
</gene>
<evidence type="ECO:0000313" key="2">
    <source>
        <dbReference type="Proteomes" id="UP000007726"/>
    </source>
</evidence>
<protein>
    <submittedName>
        <fullName evidence="1">Uncharacterized protein</fullName>
    </submittedName>
</protein>
<reference evidence="1 2" key="1">
    <citation type="journal article" date="2012" name="BMC Microbiol.">
        <title>Genome sequence of Desulfitobacterium hafniense DCB-2, a Gram-positive anaerobe capable of dehalogenation and metal reduction.</title>
        <authorList>
            <person name="Kim S.H."/>
            <person name="Harzman C."/>
            <person name="Davis J.K."/>
            <person name="Hutcheson R."/>
            <person name="Broderick J.B."/>
            <person name="Marsh T.L."/>
            <person name="Tiedje J.M."/>
        </authorList>
    </citation>
    <scope>NUCLEOTIDE SEQUENCE [LARGE SCALE GENOMIC DNA]</scope>
    <source>
        <strain evidence="2">DSM 10664 / DCB-2</strain>
    </source>
</reference>
<proteinExistence type="predicted"/>
<name>B8FYW9_DESHD</name>
<accession>B8FYW9</accession>
<dbReference type="KEGG" id="dhd:Dhaf_4726"/>
<sequence length="40" mass="4566">MQNLMMVWHSPVFVCIVIEKKDFLSSAGAEETVEKRDLSP</sequence>
<dbReference type="EMBL" id="CP001336">
    <property type="protein sequence ID" value="ACL22721.1"/>
    <property type="molecule type" value="Genomic_DNA"/>
</dbReference>
<dbReference type="AlphaFoldDB" id="B8FYW9"/>
<organism evidence="1 2">
    <name type="scientific">Desulfitobacterium hafniense (strain DSM 10664 / DCB-2)</name>
    <dbReference type="NCBI Taxonomy" id="272564"/>
    <lineage>
        <taxon>Bacteria</taxon>
        <taxon>Bacillati</taxon>
        <taxon>Bacillota</taxon>
        <taxon>Clostridia</taxon>
        <taxon>Eubacteriales</taxon>
        <taxon>Desulfitobacteriaceae</taxon>
        <taxon>Desulfitobacterium</taxon>
    </lineage>
</organism>
<evidence type="ECO:0000313" key="1">
    <source>
        <dbReference type="EMBL" id="ACL22721.1"/>
    </source>
</evidence>